<gene>
    <name evidence="1" type="ORF">OCTVUL_1B006799</name>
</gene>
<dbReference type="AlphaFoldDB" id="A0AA36AKK1"/>
<sequence length="85" mass="9816">MVKIKINKNFLSSSDNNNESLGGRRVLERATQNDILTHALTFKVENDQPKLIKKKHKYTSIYYSLINSIFVPNNKPGKPHRRPLP</sequence>
<protein>
    <submittedName>
        <fullName evidence="1">Uncharacterized protein</fullName>
    </submittedName>
</protein>
<evidence type="ECO:0000313" key="1">
    <source>
        <dbReference type="EMBL" id="CAI9717193.1"/>
    </source>
</evidence>
<accession>A0AA36AKK1</accession>
<organism evidence="1 2">
    <name type="scientific">Octopus vulgaris</name>
    <name type="common">Common octopus</name>
    <dbReference type="NCBI Taxonomy" id="6645"/>
    <lineage>
        <taxon>Eukaryota</taxon>
        <taxon>Metazoa</taxon>
        <taxon>Spiralia</taxon>
        <taxon>Lophotrochozoa</taxon>
        <taxon>Mollusca</taxon>
        <taxon>Cephalopoda</taxon>
        <taxon>Coleoidea</taxon>
        <taxon>Octopodiformes</taxon>
        <taxon>Octopoda</taxon>
        <taxon>Incirrata</taxon>
        <taxon>Octopodidae</taxon>
        <taxon>Octopus</taxon>
    </lineage>
</organism>
<reference evidence="1" key="1">
    <citation type="submission" date="2023-08" db="EMBL/GenBank/DDBJ databases">
        <authorList>
            <person name="Alioto T."/>
            <person name="Alioto T."/>
            <person name="Gomez Garrido J."/>
        </authorList>
    </citation>
    <scope>NUCLEOTIDE SEQUENCE</scope>
</reference>
<dbReference type="Proteomes" id="UP001162480">
    <property type="component" value="Chromosome 2"/>
</dbReference>
<name>A0AA36AKK1_OCTVU</name>
<dbReference type="EMBL" id="OX597815">
    <property type="protein sequence ID" value="CAI9717193.1"/>
    <property type="molecule type" value="Genomic_DNA"/>
</dbReference>
<proteinExistence type="predicted"/>
<evidence type="ECO:0000313" key="2">
    <source>
        <dbReference type="Proteomes" id="UP001162480"/>
    </source>
</evidence>
<keyword evidence="2" id="KW-1185">Reference proteome</keyword>